<organism evidence="1 2">
    <name type="scientific">Ureibacillus suwonensis</name>
    <dbReference type="NCBI Taxonomy" id="313007"/>
    <lineage>
        <taxon>Bacteria</taxon>
        <taxon>Bacillati</taxon>
        <taxon>Bacillota</taxon>
        <taxon>Bacilli</taxon>
        <taxon>Bacillales</taxon>
        <taxon>Caryophanaceae</taxon>
        <taxon>Ureibacillus</taxon>
    </lineage>
</organism>
<dbReference type="Gene3D" id="3.40.50.360">
    <property type="match status" value="1"/>
</dbReference>
<reference evidence="2" key="1">
    <citation type="journal article" date="2019" name="Int. J. Syst. Evol. Microbiol.">
        <title>The Global Catalogue of Microorganisms (GCM) 10K type strain sequencing project: providing services to taxonomists for standard genome sequencing and annotation.</title>
        <authorList>
            <consortium name="The Broad Institute Genomics Platform"/>
            <consortium name="The Broad Institute Genome Sequencing Center for Infectious Disease"/>
            <person name="Wu L."/>
            <person name="Ma J."/>
        </authorList>
    </citation>
    <scope>NUCLEOTIDE SEQUENCE [LARGE SCALE GENOMIC DNA]</scope>
    <source>
        <strain evidence="2">CCUG 56331</strain>
    </source>
</reference>
<dbReference type="PANTHER" id="PTHR37297">
    <property type="entry name" value="PROTEIN NRDI"/>
    <property type="match status" value="1"/>
</dbReference>
<keyword evidence="2" id="KW-1185">Reference proteome</keyword>
<dbReference type="Pfam" id="PF07972">
    <property type="entry name" value="Flavodoxin_NdrI"/>
    <property type="match status" value="1"/>
</dbReference>
<dbReference type="SUPFAM" id="SSF52218">
    <property type="entry name" value="Flavoproteins"/>
    <property type="match status" value="1"/>
</dbReference>
<dbReference type="RefSeq" id="WP_342469599.1">
    <property type="nucleotide sequence ID" value="NZ_JBHSNQ010000037.1"/>
</dbReference>
<sequence length="123" mass="13769">MIAYASRTGNVRFIVHQLGLPNIEIQEGLILDEPFLLCTYTDGIGEVPPIVEGFLKNNAHLCKGVVASGNSNFGHSYFCRSADVISETYGIPIVEKIELRGFQKNYHAIMEFYKRTIQGGIFR</sequence>
<dbReference type="InterPro" id="IPR029039">
    <property type="entry name" value="Flavoprotein-like_sf"/>
</dbReference>
<name>A0ABW0R7P1_9BACL</name>
<proteinExistence type="predicted"/>
<dbReference type="InterPro" id="IPR004465">
    <property type="entry name" value="RNR_NrdI"/>
</dbReference>
<dbReference type="EMBL" id="JBHSNQ010000037">
    <property type="protein sequence ID" value="MFC5540791.1"/>
    <property type="molecule type" value="Genomic_DNA"/>
</dbReference>
<evidence type="ECO:0000313" key="2">
    <source>
        <dbReference type="Proteomes" id="UP001595978"/>
    </source>
</evidence>
<dbReference type="PANTHER" id="PTHR37297:SF1">
    <property type="entry name" value="PROTEIN NRDI"/>
    <property type="match status" value="1"/>
</dbReference>
<dbReference type="NCBIfam" id="TIGR00333">
    <property type="entry name" value="nrdI"/>
    <property type="match status" value="1"/>
</dbReference>
<dbReference type="Proteomes" id="UP001595978">
    <property type="component" value="Unassembled WGS sequence"/>
</dbReference>
<gene>
    <name evidence="1" type="primary">nrdI</name>
    <name evidence="1" type="ORF">ACFPOH_03230</name>
</gene>
<protein>
    <submittedName>
        <fullName evidence="1">Class Ib ribonucleoside-diphosphate reductase assembly flavoprotein NrdI</fullName>
    </submittedName>
</protein>
<evidence type="ECO:0000313" key="1">
    <source>
        <dbReference type="EMBL" id="MFC5540791.1"/>
    </source>
</evidence>
<comment type="caution">
    <text evidence="1">The sequence shown here is derived from an EMBL/GenBank/DDBJ whole genome shotgun (WGS) entry which is preliminary data.</text>
</comment>
<accession>A0ABW0R7P1</accession>